<gene>
    <name evidence="6" type="ORF">C4541_05195</name>
</gene>
<dbReference type="SUPFAM" id="SSF52172">
    <property type="entry name" value="CheY-like"/>
    <property type="match status" value="1"/>
</dbReference>
<accession>A0A3A4R185</accession>
<evidence type="ECO:0000256" key="3">
    <source>
        <dbReference type="ARBA" id="ARBA00022777"/>
    </source>
</evidence>
<dbReference type="PANTHER" id="PTHR44591">
    <property type="entry name" value="STRESS RESPONSE REGULATOR PROTEIN 1"/>
    <property type="match status" value="1"/>
</dbReference>
<reference evidence="6 7" key="1">
    <citation type="journal article" date="2017" name="ISME J.">
        <title>Energy and carbon metabolisms in a deep terrestrial subsurface fluid microbial community.</title>
        <authorList>
            <person name="Momper L."/>
            <person name="Jungbluth S.P."/>
            <person name="Lee M.D."/>
            <person name="Amend J.P."/>
        </authorList>
    </citation>
    <scope>NUCLEOTIDE SEQUENCE [LARGE SCALE GENOMIC DNA]</scope>
    <source>
        <strain evidence="6">SURF_26</strain>
    </source>
</reference>
<feature type="non-terminal residue" evidence="6">
    <location>
        <position position="567"/>
    </location>
</feature>
<dbReference type="InterPro" id="IPR029016">
    <property type="entry name" value="GAF-like_dom_sf"/>
</dbReference>
<dbReference type="SMART" id="SM00065">
    <property type="entry name" value="GAF"/>
    <property type="match status" value="1"/>
</dbReference>
<keyword evidence="1 4" id="KW-0597">Phosphoprotein</keyword>
<feature type="domain" description="Response regulatory" evidence="5">
    <location>
        <begin position="11"/>
        <end position="126"/>
    </location>
</feature>
<evidence type="ECO:0000256" key="2">
    <source>
        <dbReference type="ARBA" id="ARBA00022679"/>
    </source>
</evidence>
<dbReference type="PANTHER" id="PTHR44591:SF23">
    <property type="entry name" value="CHEY SUBFAMILY"/>
    <property type="match status" value="1"/>
</dbReference>
<dbReference type="Pfam" id="PF01590">
    <property type="entry name" value="GAF"/>
    <property type="match status" value="1"/>
</dbReference>
<dbReference type="Pfam" id="PF00072">
    <property type="entry name" value="Response_reg"/>
    <property type="match status" value="1"/>
</dbReference>
<dbReference type="SUPFAM" id="SSF55781">
    <property type="entry name" value="GAF domain-like"/>
    <property type="match status" value="1"/>
</dbReference>
<keyword evidence="3" id="KW-0418">Kinase</keyword>
<dbReference type="Gene3D" id="3.30.450.40">
    <property type="match status" value="1"/>
</dbReference>
<dbReference type="InterPro" id="IPR011006">
    <property type="entry name" value="CheY-like_superfamily"/>
</dbReference>
<dbReference type="AlphaFoldDB" id="A0A3A4R185"/>
<sequence length="567" mass="64834">MKKTKADHQQTILIADPHKDSRLVYQTFLESLGFAVTAVEDGLSLLKHIYNTRPDMVIMDSHLSRINGYESCRIIKRDEKLNSIPVILLNSSSRSEVASSIDVDADYYLRKDLNLSALSSVIADLTACNGRHPSDQAPQERQMSDSEILVHINGILDRRLLESTLVNKILECTNTLGNYQDAVRKVFSKLNSVFKYSMVGIYLAEEQTVFIDRIDEVDEEYVNWVLYKVQGECRFESTEIERVFVFNNKESEKGAMWDVDGQVIVHKLKTDEQYLGSFIIARLEPNGFTDAQSELVREIMKPLVTILDNTRMYRHIERANIELQEVHSQLIESCKKLDNKVEDRTLLLRKLHEATRLVTTIHEPNRLLATIVDVIINSIGTEVGLVILLDQGRVSKKIEFGLNLNFVKNLRFKNKEKTSLIKRIIRKGEIILMNEDDIVRKMDLGFLKSRNLRITSLAAVPFKSGHQITGFVVIINKLNGEDFTKEDIVTLTTLSSMASVAIENATLYKQTIRKTKLETDIMMAMEIQTELLPKQAIKNDYLEVDSRYLPAECVGGDYYDYINIDQD</sequence>
<dbReference type="GO" id="GO:0016301">
    <property type="term" value="F:kinase activity"/>
    <property type="evidence" value="ECO:0007669"/>
    <property type="project" value="UniProtKB-KW"/>
</dbReference>
<dbReference type="Gene3D" id="3.60.40.10">
    <property type="entry name" value="PPM-type phosphatase domain"/>
    <property type="match status" value="1"/>
</dbReference>
<protein>
    <submittedName>
        <fullName evidence="6">Response regulator</fullName>
    </submittedName>
</protein>
<evidence type="ECO:0000259" key="5">
    <source>
        <dbReference type="PROSITE" id="PS50110"/>
    </source>
</evidence>
<proteinExistence type="predicted"/>
<dbReference type="InterPro" id="IPR003018">
    <property type="entry name" value="GAF"/>
</dbReference>
<feature type="modified residue" description="4-aspartylphosphate" evidence="4">
    <location>
        <position position="60"/>
    </location>
</feature>
<dbReference type="Proteomes" id="UP000266426">
    <property type="component" value="Unassembled WGS sequence"/>
</dbReference>
<dbReference type="GO" id="GO:0000160">
    <property type="term" value="P:phosphorelay signal transduction system"/>
    <property type="evidence" value="ECO:0007669"/>
    <property type="project" value="InterPro"/>
</dbReference>
<comment type="caution">
    <text evidence="6">The sequence shown here is derived from an EMBL/GenBank/DDBJ whole genome shotgun (WGS) entry which is preliminary data.</text>
</comment>
<dbReference type="PROSITE" id="PS50110">
    <property type="entry name" value="RESPONSE_REGULATORY"/>
    <property type="match status" value="1"/>
</dbReference>
<evidence type="ECO:0000256" key="1">
    <source>
        <dbReference type="ARBA" id="ARBA00022553"/>
    </source>
</evidence>
<dbReference type="InterPro" id="IPR050595">
    <property type="entry name" value="Bact_response_regulator"/>
</dbReference>
<dbReference type="InterPro" id="IPR001789">
    <property type="entry name" value="Sig_transdc_resp-reg_receiver"/>
</dbReference>
<organism evidence="6 7">
    <name type="scientific">Candidatus Auribacter fodinae</name>
    <dbReference type="NCBI Taxonomy" id="2093366"/>
    <lineage>
        <taxon>Bacteria</taxon>
        <taxon>Pseudomonadati</taxon>
        <taxon>Candidatus Auribacterota</taxon>
        <taxon>Candidatus Auribacteria</taxon>
        <taxon>Candidatus Auribacterales</taxon>
        <taxon>Candidatus Auribacteraceae</taxon>
        <taxon>Candidatus Auribacter</taxon>
    </lineage>
</organism>
<dbReference type="SMART" id="SM00448">
    <property type="entry name" value="REC"/>
    <property type="match status" value="1"/>
</dbReference>
<dbReference type="EMBL" id="QZJZ01000040">
    <property type="protein sequence ID" value="RJP59854.1"/>
    <property type="molecule type" value="Genomic_DNA"/>
</dbReference>
<evidence type="ECO:0000256" key="4">
    <source>
        <dbReference type="PROSITE-ProRule" id="PRU00169"/>
    </source>
</evidence>
<evidence type="ECO:0000313" key="7">
    <source>
        <dbReference type="Proteomes" id="UP000266426"/>
    </source>
</evidence>
<dbReference type="Gene3D" id="3.40.50.2300">
    <property type="match status" value="1"/>
</dbReference>
<dbReference type="InterPro" id="IPR036457">
    <property type="entry name" value="PPM-type-like_dom_sf"/>
</dbReference>
<keyword evidence="2" id="KW-0808">Transferase</keyword>
<name>A0A3A4R185_9BACT</name>
<evidence type="ECO:0000313" key="6">
    <source>
        <dbReference type="EMBL" id="RJP59854.1"/>
    </source>
</evidence>